<dbReference type="SUPFAM" id="SSF50118">
    <property type="entry name" value="Cell growth inhibitor/plasmid maintenance toxic component"/>
    <property type="match status" value="1"/>
</dbReference>
<evidence type="ECO:0000313" key="2">
    <source>
        <dbReference type="Proteomes" id="UP001595704"/>
    </source>
</evidence>
<dbReference type="InterPro" id="IPR011067">
    <property type="entry name" value="Plasmid_toxin/cell-grow_inhib"/>
</dbReference>
<name>A0ABV7UIJ8_9HYPH</name>
<proteinExistence type="predicted"/>
<gene>
    <name evidence="1" type="ORF">ACFONL_13270</name>
</gene>
<keyword evidence="2" id="KW-1185">Reference proteome</keyword>
<organism evidence="1 2">
    <name type="scientific">Camelimonas fluminis</name>
    <dbReference type="NCBI Taxonomy" id="1576911"/>
    <lineage>
        <taxon>Bacteria</taxon>
        <taxon>Pseudomonadati</taxon>
        <taxon>Pseudomonadota</taxon>
        <taxon>Alphaproteobacteria</taxon>
        <taxon>Hyphomicrobiales</taxon>
        <taxon>Chelatococcaceae</taxon>
        <taxon>Camelimonas</taxon>
    </lineage>
</organism>
<dbReference type="RefSeq" id="WP_191320844.1">
    <property type="nucleotide sequence ID" value="NZ_BNCG01000027.1"/>
</dbReference>
<dbReference type="Pfam" id="PF02452">
    <property type="entry name" value="PemK_toxin"/>
    <property type="match status" value="1"/>
</dbReference>
<dbReference type="Gene3D" id="2.30.30.110">
    <property type="match status" value="1"/>
</dbReference>
<dbReference type="InterPro" id="IPR003477">
    <property type="entry name" value="PemK-like"/>
</dbReference>
<comment type="caution">
    <text evidence="1">The sequence shown here is derived from an EMBL/GenBank/DDBJ whole genome shotgun (WGS) entry which is preliminary data.</text>
</comment>
<dbReference type="PANTHER" id="PTHR33988:SF1">
    <property type="entry name" value="ENDORIBONUCLEASE MAZF7-RELATED"/>
    <property type="match status" value="1"/>
</dbReference>
<dbReference type="PANTHER" id="PTHR33988">
    <property type="entry name" value="ENDORIBONUCLEASE MAZF-RELATED"/>
    <property type="match status" value="1"/>
</dbReference>
<evidence type="ECO:0000313" key="1">
    <source>
        <dbReference type="EMBL" id="MFC3638332.1"/>
    </source>
</evidence>
<reference evidence="2" key="1">
    <citation type="journal article" date="2019" name="Int. J. Syst. Evol. Microbiol.">
        <title>The Global Catalogue of Microorganisms (GCM) 10K type strain sequencing project: providing services to taxonomists for standard genome sequencing and annotation.</title>
        <authorList>
            <consortium name="The Broad Institute Genomics Platform"/>
            <consortium name="The Broad Institute Genome Sequencing Center for Infectious Disease"/>
            <person name="Wu L."/>
            <person name="Ma J."/>
        </authorList>
    </citation>
    <scope>NUCLEOTIDE SEQUENCE [LARGE SCALE GENOMIC DNA]</scope>
    <source>
        <strain evidence="2">KCTC 42282</strain>
    </source>
</reference>
<sequence>MRRGEVWTVSGGQDYAGKPRPAVIVQDDSFDATDSITICAFTTDPTDAPLFRLVVEPNERNGLRSACRLMVDKITTVAKAKLGAQVGRLDDEDMVRLNQAMTVFLGMAVTPRAGRGKRP</sequence>
<dbReference type="EMBL" id="JBHRYC010000065">
    <property type="protein sequence ID" value="MFC3638332.1"/>
    <property type="molecule type" value="Genomic_DNA"/>
</dbReference>
<accession>A0ABV7UIJ8</accession>
<dbReference type="Proteomes" id="UP001595704">
    <property type="component" value="Unassembled WGS sequence"/>
</dbReference>
<protein>
    <submittedName>
        <fullName evidence="1">Type II toxin-antitoxin system PemK/MazF family toxin</fullName>
    </submittedName>
</protein>